<dbReference type="InterPro" id="IPR023214">
    <property type="entry name" value="HAD_sf"/>
</dbReference>
<proteinExistence type="inferred from homology"/>
<feature type="binding site" evidence="5">
    <location>
        <position position="10"/>
    </location>
    <ligand>
        <name>Mg(2+)</name>
        <dbReference type="ChEBI" id="CHEBI:18420"/>
    </ligand>
</feature>
<evidence type="ECO:0000256" key="5">
    <source>
        <dbReference type="HAMAP-Rule" id="MF_01419"/>
    </source>
</evidence>
<reference evidence="7 8" key="1">
    <citation type="submission" date="2014-03" db="EMBL/GenBank/DDBJ databases">
        <title>Draft genome sequence of the novel thermoacidophilic archaea Acidianus copahuensis ALE1 strain, isolated from Copahue volcanic area in Neuquen Argentina.</title>
        <authorList>
            <person name="Urbieta M.S."/>
            <person name="Rascovan N."/>
            <person name="Castro C."/>
            <person name="Revale S."/>
            <person name="Giaveno M.A."/>
            <person name="Vazquez M.P."/>
            <person name="Donati E.R."/>
        </authorList>
    </citation>
    <scope>NUCLEOTIDE SEQUENCE [LARGE SCALE GENOMIC DNA]</scope>
    <source>
        <strain evidence="7 8">ALE1</strain>
    </source>
</reference>
<keyword evidence="1 5" id="KW-0479">Metal-binding</keyword>
<dbReference type="EC" id="3.1.3.18" evidence="5 6"/>
<keyword evidence="4 5" id="KW-0119">Carbohydrate metabolism</keyword>
<dbReference type="STRING" id="1160895.CM19_10135"/>
<dbReference type="EMBL" id="JFZT01000048">
    <property type="protein sequence ID" value="EZQ03176.1"/>
    <property type="molecule type" value="Genomic_DNA"/>
</dbReference>
<gene>
    <name evidence="7" type="ORF">CM19_10135</name>
</gene>
<comment type="cofactor">
    <cofactor evidence="5">
        <name>Mg(2+)</name>
        <dbReference type="ChEBI" id="CHEBI:18420"/>
    </cofactor>
</comment>
<protein>
    <recommendedName>
        <fullName evidence="5 6">Phosphoglycolate phosphatase</fullName>
        <shortName evidence="5">PGP</shortName>
        <shortName evidence="5">PGPase</shortName>
        <ecNumber evidence="5 6">3.1.3.18</ecNumber>
    </recommendedName>
</protein>
<feature type="active site" description="Nucleophile" evidence="5">
    <location>
        <position position="8"/>
    </location>
</feature>
<dbReference type="GO" id="GO:0008967">
    <property type="term" value="F:phosphoglycolate phosphatase activity"/>
    <property type="evidence" value="ECO:0007669"/>
    <property type="project" value="UniProtKB-UniRule"/>
</dbReference>
<dbReference type="Gene3D" id="3.40.50.1000">
    <property type="entry name" value="HAD superfamily/HAD-like"/>
    <property type="match status" value="1"/>
</dbReference>
<dbReference type="RefSeq" id="WP_048100220.1">
    <property type="nucleotide sequence ID" value="NZ_JFZT01000048.1"/>
</dbReference>
<evidence type="ECO:0000313" key="8">
    <source>
        <dbReference type="Proteomes" id="UP000024332"/>
    </source>
</evidence>
<comment type="caution">
    <text evidence="7">The sequence shown here is derived from an EMBL/GenBank/DDBJ whole genome shotgun (WGS) entry which is preliminary data.</text>
</comment>
<dbReference type="OrthoDB" id="120822at2157"/>
<keyword evidence="2 5" id="KW-0378">Hydrolase</keyword>
<comment type="similarity">
    <text evidence="5">Belongs to the archaeal SPP-like hydrolase family.</text>
</comment>
<evidence type="ECO:0000313" key="7">
    <source>
        <dbReference type="EMBL" id="EZQ03176.1"/>
    </source>
</evidence>
<accession>A0A031LM05</accession>
<feature type="binding site" evidence="5">
    <location>
        <position position="149"/>
    </location>
    <ligand>
        <name>substrate</name>
    </ligand>
</feature>
<comment type="function">
    <text evidence="5">Catalyzes the dephosphorylation of 2-phosphoglycolate.</text>
</comment>
<feature type="binding site" evidence="5">
    <location>
        <position position="176"/>
    </location>
    <ligand>
        <name>Mg(2+)</name>
        <dbReference type="ChEBI" id="CHEBI:18420"/>
    </ligand>
</feature>
<evidence type="ECO:0000256" key="6">
    <source>
        <dbReference type="NCBIfam" id="TIGR01487"/>
    </source>
</evidence>
<evidence type="ECO:0000256" key="2">
    <source>
        <dbReference type="ARBA" id="ARBA00022801"/>
    </source>
</evidence>
<dbReference type="SUPFAM" id="SSF56784">
    <property type="entry name" value="HAD-like"/>
    <property type="match status" value="1"/>
</dbReference>
<evidence type="ECO:0000256" key="4">
    <source>
        <dbReference type="ARBA" id="ARBA00023277"/>
    </source>
</evidence>
<dbReference type="Proteomes" id="UP000024332">
    <property type="component" value="Unassembled WGS sequence"/>
</dbReference>
<dbReference type="Pfam" id="PF08282">
    <property type="entry name" value="Hydrolase_3"/>
    <property type="match status" value="2"/>
</dbReference>
<dbReference type="PANTHER" id="PTHR10000:SF8">
    <property type="entry name" value="HAD SUPERFAMILY HYDROLASE-LIKE, TYPE 3"/>
    <property type="match status" value="1"/>
</dbReference>
<dbReference type="CDD" id="cd07514">
    <property type="entry name" value="HAD_Pase"/>
    <property type="match status" value="1"/>
</dbReference>
<feature type="binding site" evidence="5">
    <location>
        <position position="8"/>
    </location>
    <ligand>
        <name>Mg(2+)</name>
        <dbReference type="ChEBI" id="CHEBI:18420"/>
    </ligand>
</feature>
<keyword evidence="3 5" id="KW-0460">Magnesium</keyword>
<dbReference type="HAMAP" id="MF_01419">
    <property type="entry name" value="GPH_hydrolase_arch"/>
    <property type="match status" value="1"/>
</dbReference>
<evidence type="ECO:0000256" key="1">
    <source>
        <dbReference type="ARBA" id="ARBA00022723"/>
    </source>
</evidence>
<dbReference type="NCBIfam" id="TIGR01487">
    <property type="entry name" value="Pglycolate_arch"/>
    <property type="match status" value="1"/>
</dbReference>
<name>A0A031LM05_9CREN</name>
<keyword evidence="8" id="KW-1185">Reference proteome</keyword>
<dbReference type="AlphaFoldDB" id="A0A031LM05"/>
<feature type="binding site" evidence="5">
    <location>
        <position position="172"/>
    </location>
    <ligand>
        <name>Mg(2+)</name>
        <dbReference type="ChEBI" id="CHEBI:18420"/>
    </ligand>
</feature>
<sequence>MIKLVLSDLDGTLTEERNTYKLNLTIIEKLRIFEENGIKVAIVSGNSFPVLRGLHNYLGFSGGVVAENGCVVFFKSKVKVCKDMDKRKVEEFKERYKVKDSWQNLYKECDFSFTPPELKADMREWANINGMYINSSGYAIHIAFNPAGKNIGVRKLIEMHGLNKNEVAAIGDSLTDLEMFEEVGLKIAVSDAEEELKRSANLIINTKDERDLSAFMKKVIGGEFEYR</sequence>
<dbReference type="InterPro" id="IPR006382">
    <property type="entry name" value="PGPase"/>
</dbReference>
<dbReference type="Gene3D" id="3.90.1070.10">
    <property type="match status" value="1"/>
</dbReference>
<dbReference type="GO" id="GO:0000287">
    <property type="term" value="F:magnesium ion binding"/>
    <property type="evidence" value="ECO:0007669"/>
    <property type="project" value="InterPro"/>
</dbReference>
<dbReference type="GO" id="GO:0005829">
    <property type="term" value="C:cytosol"/>
    <property type="evidence" value="ECO:0007669"/>
    <property type="project" value="TreeGrafter"/>
</dbReference>
<dbReference type="InterPro" id="IPR036412">
    <property type="entry name" value="HAD-like_sf"/>
</dbReference>
<comment type="catalytic activity">
    <reaction evidence="5">
        <text>2-phosphoglycolate + H2O = glycolate + phosphate</text>
        <dbReference type="Rhea" id="RHEA:14369"/>
        <dbReference type="ChEBI" id="CHEBI:15377"/>
        <dbReference type="ChEBI" id="CHEBI:29805"/>
        <dbReference type="ChEBI" id="CHEBI:43474"/>
        <dbReference type="ChEBI" id="CHEBI:58033"/>
        <dbReference type="EC" id="3.1.3.18"/>
    </reaction>
</comment>
<dbReference type="PANTHER" id="PTHR10000">
    <property type="entry name" value="PHOSPHOSERINE PHOSPHATASE"/>
    <property type="match status" value="1"/>
</dbReference>
<organism evidence="7 8">
    <name type="scientific">Candidatus Acidianus copahuensis</name>
    <dbReference type="NCBI Taxonomy" id="1160895"/>
    <lineage>
        <taxon>Archaea</taxon>
        <taxon>Thermoproteota</taxon>
        <taxon>Thermoprotei</taxon>
        <taxon>Sulfolobales</taxon>
        <taxon>Sulfolobaceae</taxon>
        <taxon>Acidianus</taxon>
    </lineage>
</organism>
<evidence type="ECO:0000256" key="3">
    <source>
        <dbReference type="ARBA" id="ARBA00022842"/>
    </source>
</evidence>